<sequence length="601" mass="64132">MNNFWNSTSLDLNGILGSLGNILGALIVFLIGWLIAKLIANGIQKALEKSGVVNKLSPQKEGTPPQKKKWTPEKIIGTVVFWVLMVFVLILVFNILNLNIIAGPLADTMSTLLAAIPNILQAALILLLAYVIAVVLRMIIVKAGTKLMSNEKIRSNKMLQGQTDLSNYPKVAGEIVFYLVLLLFLPGVLGALNIESVSEPFSQLLSSFLGFIPRLIAAAAIFFVGFLVAKIVRDIVTNFLHAVGTDKFASRFNIGTNEQKDTKSLSSILGTVVFILILIPITISALDQLNIKGITGPAINMLNDVLGMIPNIIIGVVLILVGLYVGRFVKKFVADLLSRLGFNNLTRHLKIGSWDANNASTSPSSIVGSLVEIVIVVLFVVEAFNLIGLDFMVDLGRAVLAFLPSVLTAIVILAIGIIISNLVKRTMDSLFANSDLKVLSSVAKYAILALAVFMALDQLGVAATIVNSAFILILGAVALAFGLAFGLGGRDNASRYLDRLQKKAENADIDTSNLPSNNTSSASTKPSLKEAAKGAASKAADDVTPDQAPKASKPSSSTNVNPTHGTPKGALPENDLAQQDDYPIDPDANRGPNLDHPNDRP</sequence>
<feature type="transmembrane region" description="Helical" evidence="2">
    <location>
        <begin position="206"/>
        <end position="229"/>
    </location>
</feature>
<keyword evidence="4" id="KW-1185">Reference proteome</keyword>
<dbReference type="Proteomes" id="UP000078447">
    <property type="component" value="Unassembled WGS sequence"/>
</dbReference>
<dbReference type="RefSeq" id="WP_026834076.1">
    <property type="nucleotide sequence ID" value="NZ_LVVL01000016.1"/>
</dbReference>
<feature type="transmembrane region" description="Helical" evidence="2">
    <location>
        <begin position="462"/>
        <end position="487"/>
    </location>
</feature>
<accession>A0ABX2V666</accession>
<keyword evidence="2" id="KW-0812">Transmembrane</keyword>
<feature type="transmembrane region" description="Helical" evidence="2">
    <location>
        <begin position="366"/>
        <end position="387"/>
    </location>
</feature>
<feature type="transmembrane region" description="Helical" evidence="2">
    <location>
        <begin position="175"/>
        <end position="194"/>
    </location>
</feature>
<feature type="transmembrane region" description="Helical" evidence="2">
    <location>
        <begin position="399"/>
        <end position="423"/>
    </location>
</feature>
<dbReference type="SUPFAM" id="SSF82861">
    <property type="entry name" value="Mechanosensitive channel protein MscS (YggB), transmembrane region"/>
    <property type="match status" value="1"/>
</dbReference>
<proteinExistence type="predicted"/>
<dbReference type="PANTHER" id="PTHR30221:SF1">
    <property type="entry name" value="SMALL-CONDUCTANCE MECHANOSENSITIVE CHANNEL"/>
    <property type="match status" value="1"/>
</dbReference>
<dbReference type="InterPro" id="IPR008910">
    <property type="entry name" value="MSC_TM_helix"/>
</dbReference>
<evidence type="ECO:0000256" key="2">
    <source>
        <dbReference type="SAM" id="Phobius"/>
    </source>
</evidence>
<feature type="transmembrane region" description="Helical" evidence="2">
    <location>
        <begin position="12"/>
        <end position="36"/>
    </location>
</feature>
<keyword evidence="2" id="KW-1133">Transmembrane helix</keyword>
<dbReference type="InterPro" id="IPR011014">
    <property type="entry name" value="MscS_channel_TM-2"/>
</dbReference>
<protein>
    <submittedName>
        <fullName evidence="3">Uncharacterized protein</fullName>
    </submittedName>
</protein>
<comment type="caution">
    <text evidence="3">The sequence shown here is derived from an EMBL/GenBank/DDBJ whole genome shotgun (WGS) entry which is preliminary data.</text>
</comment>
<feature type="compositionally biased region" description="Polar residues" evidence="1">
    <location>
        <begin position="553"/>
        <end position="564"/>
    </location>
</feature>
<evidence type="ECO:0000256" key="1">
    <source>
        <dbReference type="SAM" id="MobiDB-lite"/>
    </source>
</evidence>
<feature type="transmembrane region" description="Helical" evidence="2">
    <location>
        <begin position="435"/>
        <end position="456"/>
    </location>
</feature>
<feature type="transmembrane region" description="Helical" evidence="2">
    <location>
        <begin position="75"/>
        <end position="96"/>
    </location>
</feature>
<feature type="transmembrane region" description="Helical" evidence="2">
    <location>
        <begin position="116"/>
        <end position="140"/>
    </location>
</feature>
<feature type="compositionally biased region" description="Polar residues" evidence="1">
    <location>
        <begin position="509"/>
        <end position="526"/>
    </location>
</feature>
<dbReference type="NCBIfam" id="NF033912">
    <property type="entry name" value="msc"/>
    <property type="match status" value="1"/>
</dbReference>
<keyword evidence="2" id="KW-0472">Membrane</keyword>
<feature type="transmembrane region" description="Helical" evidence="2">
    <location>
        <begin position="268"/>
        <end position="286"/>
    </location>
</feature>
<organism evidence="3 4">
    <name type="scientific">Exiguobacterium undae</name>
    <dbReference type="NCBI Taxonomy" id="169177"/>
    <lineage>
        <taxon>Bacteria</taxon>
        <taxon>Bacillati</taxon>
        <taxon>Bacillota</taxon>
        <taxon>Bacilli</taxon>
        <taxon>Bacillales</taxon>
        <taxon>Bacillales Family XII. Incertae Sedis</taxon>
        <taxon>Exiguobacterium</taxon>
    </lineage>
</organism>
<dbReference type="Pfam" id="PF05552">
    <property type="entry name" value="MS_channel_1st_1"/>
    <property type="match status" value="5"/>
</dbReference>
<dbReference type="EMBL" id="LVVL01000016">
    <property type="protein sequence ID" value="OAN10729.1"/>
    <property type="molecule type" value="Genomic_DNA"/>
</dbReference>
<gene>
    <name evidence="3" type="ORF">A3783_12940</name>
</gene>
<name>A0ABX2V666_9BACL</name>
<evidence type="ECO:0000313" key="4">
    <source>
        <dbReference type="Proteomes" id="UP000078447"/>
    </source>
</evidence>
<dbReference type="PANTHER" id="PTHR30221">
    <property type="entry name" value="SMALL-CONDUCTANCE MECHANOSENSITIVE CHANNEL"/>
    <property type="match status" value="1"/>
</dbReference>
<feature type="region of interest" description="Disordered" evidence="1">
    <location>
        <begin position="508"/>
        <end position="601"/>
    </location>
</feature>
<dbReference type="InterPro" id="IPR045275">
    <property type="entry name" value="MscS_archaea/bacteria_type"/>
</dbReference>
<evidence type="ECO:0000313" key="3">
    <source>
        <dbReference type="EMBL" id="OAN10729.1"/>
    </source>
</evidence>
<dbReference type="Gene3D" id="1.10.287.1260">
    <property type="match status" value="3"/>
</dbReference>
<reference evidence="3 4" key="1">
    <citation type="submission" date="2016-03" db="EMBL/GenBank/DDBJ databases">
        <authorList>
            <person name="Cho S.-Y."/>
            <person name="Lim S."/>
            <person name="Kim H."/>
            <person name="Soh E.H."/>
            <person name="Moon J.S."/>
        </authorList>
    </citation>
    <scope>NUCLEOTIDE SEQUENCE [LARGE SCALE GENOMIC DNA]</scope>
    <source>
        <strain evidence="3 4">KCTC 3810</strain>
    </source>
</reference>
<feature type="transmembrane region" description="Helical" evidence="2">
    <location>
        <begin position="306"/>
        <end position="329"/>
    </location>
</feature>